<sequence>MKAFRKLSFHSLALQRSRTRWSAELPLPSVKKAGQIAGGRVEIFSNTYFTLLQSVIDGVLNKATVSPCRVIATQSKILGFTKRRLETLIRASTRTKKSGWTLLPATN</sequence>
<protein>
    <submittedName>
        <fullName evidence="1">Uncharacterized protein</fullName>
    </submittedName>
</protein>
<evidence type="ECO:0000313" key="1">
    <source>
        <dbReference type="EMBL" id="TDU67136.1"/>
    </source>
</evidence>
<evidence type="ECO:0000313" key="2">
    <source>
        <dbReference type="Proteomes" id="UP000295662"/>
    </source>
</evidence>
<accession>A0A4R7RR06</accession>
<dbReference type="EMBL" id="SOCA01000007">
    <property type="protein sequence ID" value="TDU67136.1"/>
    <property type="molecule type" value="Genomic_DNA"/>
</dbReference>
<gene>
    <name evidence="1" type="ORF">EI77_03337</name>
</gene>
<name>A0A4R7RR06_9BACT</name>
<organism evidence="1 2">
    <name type="scientific">Prosthecobacter fusiformis</name>
    <dbReference type="NCBI Taxonomy" id="48464"/>
    <lineage>
        <taxon>Bacteria</taxon>
        <taxon>Pseudomonadati</taxon>
        <taxon>Verrucomicrobiota</taxon>
        <taxon>Verrucomicrobiia</taxon>
        <taxon>Verrucomicrobiales</taxon>
        <taxon>Verrucomicrobiaceae</taxon>
        <taxon>Prosthecobacter</taxon>
    </lineage>
</organism>
<proteinExistence type="predicted"/>
<dbReference type="AlphaFoldDB" id="A0A4R7RR06"/>
<keyword evidence="2" id="KW-1185">Reference proteome</keyword>
<dbReference type="Proteomes" id="UP000295662">
    <property type="component" value="Unassembled WGS sequence"/>
</dbReference>
<comment type="caution">
    <text evidence="1">The sequence shown here is derived from an EMBL/GenBank/DDBJ whole genome shotgun (WGS) entry which is preliminary data.</text>
</comment>
<reference evidence="1 2" key="1">
    <citation type="submission" date="2019-03" db="EMBL/GenBank/DDBJ databases">
        <title>Genomic Encyclopedia of Archaeal and Bacterial Type Strains, Phase II (KMG-II): from individual species to whole genera.</title>
        <authorList>
            <person name="Goeker M."/>
        </authorList>
    </citation>
    <scope>NUCLEOTIDE SEQUENCE [LARGE SCALE GENOMIC DNA]</scope>
    <source>
        <strain evidence="1 2">ATCC 25309</strain>
    </source>
</reference>